<feature type="domain" description="Methyltransferase" evidence="2">
    <location>
        <begin position="38"/>
        <end position="122"/>
    </location>
</feature>
<reference evidence="3" key="1">
    <citation type="submission" date="2018-06" db="EMBL/GenBank/DDBJ databases">
        <authorList>
            <person name="Zhirakovskaya E."/>
        </authorList>
    </citation>
    <scope>NUCLEOTIDE SEQUENCE</scope>
</reference>
<organism evidence="3">
    <name type="scientific">hydrothermal vent metagenome</name>
    <dbReference type="NCBI Taxonomy" id="652676"/>
    <lineage>
        <taxon>unclassified sequences</taxon>
        <taxon>metagenomes</taxon>
        <taxon>ecological metagenomes</taxon>
    </lineage>
</organism>
<dbReference type="InterPro" id="IPR029063">
    <property type="entry name" value="SAM-dependent_MTases_sf"/>
</dbReference>
<name>A0A3B1ASN7_9ZZZZ</name>
<dbReference type="Pfam" id="PF13649">
    <property type="entry name" value="Methyltransf_25"/>
    <property type="match status" value="1"/>
</dbReference>
<proteinExistence type="predicted"/>
<dbReference type="InterPro" id="IPR041698">
    <property type="entry name" value="Methyltransf_25"/>
</dbReference>
<dbReference type="CDD" id="cd02440">
    <property type="entry name" value="AdoMet_MTases"/>
    <property type="match status" value="1"/>
</dbReference>
<gene>
    <name evidence="3" type="ORF">MNBD_GAMMA26-2247</name>
</gene>
<dbReference type="SUPFAM" id="SSF53335">
    <property type="entry name" value="S-adenosyl-L-methionine-dependent methyltransferases"/>
    <property type="match status" value="1"/>
</dbReference>
<dbReference type="AlphaFoldDB" id="A0A3B1ASN7"/>
<accession>A0A3B1ASN7</accession>
<dbReference type="EMBL" id="UOFX01000044">
    <property type="protein sequence ID" value="VAX09009.1"/>
    <property type="molecule type" value="Genomic_DNA"/>
</dbReference>
<evidence type="ECO:0000259" key="2">
    <source>
        <dbReference type="Pfam" id="PF13649"/>
    </source>
</evidence>
<dbReference type="PANTHER" id="PTHR43861">
    <property type="entry name" value="TRANS-ACONITATE 2-METHYLTRANSFERASE-RELATED"/>
    <property type="match status" value="1"/>
</dbReference>
<evidence type="ECO:0000256" key="1">
    <source>
        <dbReference type="ARBA" id="ARBA00022679"/>
    </source>
</evidence>
<sequence length="190" mass="21188">MVILEKWNQRHSQADGFGYPARVLTENLHLLPTHGKALDLACGRGANTLCLAENTNLAVHAWDISNIAIERLREEAGARDLSIHTEVKNVTQQVIAPSSFDMILVCHFLERSLAPALIDALRPEGLLFYQTFTRDNVNDSGPSNPAMRLGDNELLELFGSLSLRVYREEQRLGAVNQGWRDLAMLVAEKV</sequence>
<dbReference type="GO" id="GO:0016740">
    <property type="term" value="F:transferase activity"/>
    <property type="evidence" value="ECO:0007669"/>
    <property type="project" value="UniProtKB-KW"/>
</dbReference>
<evidence type="ECO:0000313" key="3">
    <source>
        <dbReference type="EMBL" id="VAX09009.1"/>
    </source>
</evidence>
<dbReference type="Gene3D" id="3.40.50.150">
    <property type="entry name" value="Vaccinia Virus protein VP39"/>
    <property type="match status" value="1"/>
</dbReference>
<keyword evidence="1" id="KW-0808">Transferase</keyword>
<protein>
    <recommendedName>
        <fullName evidence="2">Methyltransferase domain-containing protein</fullName>
    </recommendedName>
</protein>